<dbReference type="GO" id="GO:0051301">
    <property type="term" value="P:cell division"/>
    <property type="evidence" value="ECO:0007669"/>
    <property type="project" value="UniProtKB-KW"/>
</dbReference>
<dbReference type="AlphaFoldDB" id="A0A1M6NHS0"/>
<proteinExistence type="predicted"/>
<evidence type="ECO:0000256" key="3">
    <source>
        <dbReference type="ARBA" id="ARBA00022692"/>
    </source>
</evidence>
<organism evidence="6 7">
    <name type="scientific">Anaerocolumna jejuensis DSM 15929</name>
    <dbReference type="NCBI Taxonomy" id="1121322"/>
    <lineage>
        <taxon>Bacteria</taxon>
        <taxon>Bacillati</taxon>
        <taxon>Bacillota</taxon>
        <taxon>Clostridia</taxon>
        <taxon>Lachnospirales</taxon>
        <taxon>Lachnospiraceae</taxon>
        <taxon>Anaerocolumna</taxon>
    </lineage>
</organism>
<keyword evidence="4" id="KW-0472">Membrane</keyword>
<keyword evidence="1" id="KW-1003">Cell membrane</keyword>
<evidence type="ECO:0000256" key="5">
    <source>
        <dbReference type="ARBA" id="ARBA00023306"/>
    </source>
</evidence>
<gene>
    <name evidence="6" type="ORF">SAMN02745136_01310</name>
</gene>
<keyword evidence="7" id="KW-1185">Reference proteome</keyword>
<sequence>MKTQQDKYRKIIMLFVLFVLLAGFLLYTTCSLKTVSITGSSHYSEKELKQEILSSKTDGNTILFYLRMKYGRKTSIPFVEDITVNLVDRHSIKLHVYEKPVIGCIQYMGSYMYFDKDGIMVESSEKKLKGVPFVSGLDFNSFVLHSKMDTSQNELFPVILDLTRLIQKFSLKVDTIRFGSDSEVLLKSGENEVLLGKRDTYDEQMAELKNLLPSSPATDGKKLLINMKDFVEGQEKIVARPIE</sequence>
<reference evidence="6 7" key="1">
    <citation type="submission" date="2016-11" db="EMBL/GenBank/DDBJ databases">
        <authorList>
            <person name="Jaros S."/>
            <person name="Januszkiewicz K."/>
            <person name="Wedrychowicz H."/>
        </authorList>
    </citation>
    <scope>NUCLEOTIDE SEQUENCE [LARGE SCALE GENOMIC DNA]</scope>
    <source>
        <strain evidence="6 7">DSM 15929</strain>
    </source>
</reference>
<evidence type="ECO:0000256" key="1">
    <source>
        <dbReference type="ARBA" id="ARBA00022475"/>
    </source>
</evidence>
<accession>A0A1M6NHS0</accession>
<dbReference type="Proteomes" id="UP000184386">
    <property type="component" value="Unassembled WGS sequence"/>
</dbReference>
<evidence type="ECO:0000256" key="2">
    <source>
        <dbReference type="ARBA" id="ARBA00022618"/>
    </source>
</evidence>
<name>A0A1M6NHS0_9FIRM</name>
<dbReference type="EMBL" id="FRAC01000008">
    <property type="protein sequence ID" value="SHJ95240.1"/>
    <property type="molecule type" value="Genomic_DNA"/>
</dbReference>
<evidence type="ECO:0000313" key="7">
    <source>
        <dbReference type="Proteomes" id="UP000184386"/>
    </source>
</evidence>
<keyword evidence="5" id="KW-0131">Cell cycle</keyword>
<protein>
    <submittedName>
        <fullName evidence="6">Cell division protein FtsQ</fullName>
    </submittedName>
</protein>
<dbReference type="PANTHER" id="PTHR37820:SF1">
    <property type="entry name" value="CELL DIVISION PROTEIN FTSQ"/>
    <property type="match status" value="1"/>
</dbReference>
<keyword evidence="3" id="KW-0812">Transmembrane</keyword>
<evidence type="ECO:0000313" key="6">
    <source>
        <dbReference type="EMBL" id="SHJ95240.1"/>
    </source>
</evidence>
<keyword evidence="2 6" id="KW-0132">Cell division</keyword>
<dbReference type="PANTHER" id="PTHR37820">
    <property type="entry name" value="CELL DIVISION PROTEIN DIVIB"/>
    <property type="match status" value="1"/>
</dbReference>
<evidence type="ECO:0000256" key="4">
    <source>
        <dbReference type="ARBA" id="ARBA00022989"/>
    </source>
</evidence>
<dbReference type="InterPro" id="IPR050487">
    <property type="entry name" value="FtsQ_DivIB"/>
</dbReference>
<dbReference type="STRING" id="1121322.SAMN02745136_01310"/>
<keyword evidence="4" id="KW-1133">Transmembrane helix</keyword>
<dbReference type="GO" id="GO:0005886">
    <property type="term" value="C:plasma membrane"/>
    <property type="evidence" value="ECO:0007669"/>
    <property type="project" value="TreeGrafter"/>
</dbReference>
<dbReference type="RefSeq" id="WP_073274095.1">
    <property type="nucleotide sequence ID" value="NZ_FRAC01000008.1"/>
</dbReference>
<dbReference type="OrthoDB" id="1748794at2"/>